<reference evidence="4 5" key="1">
    <citation type="submission" date="2023-11" db="EMBL/GenBank/DDBJ databases">
        <title>Lentzea sokolovensis, sp. nov., Lentzea kristufkii, sp. nov., and Lentzea miocenensis, sp. nov., rare actinobacteria from Sokolov Coal Basin, Miocene lacustrine sediment, Czech Republic.</title>
        <authorList>
            <person name="Lara A."/>
            <person name="Kotroba L."/>
            <person name="Nouioui I."/>
            <person name="Neumann-Schaal M."/>
            <person name="Mast Y."/>
            <person name="Chronakova A."/>
        </authorList>
    </citation>
    <scope>NUCLEOTIDE SEQUENCE [LARGE SCALE GENOMIC DNA]</scope>
    <source>
        <strain evidence="4 5">BCCO 10_0856</strain>
    </source>
</reference>
<feature type="region of interest" description="Disordered" evidence="1">
    <location>
        <begin position="387"/>
        <end position="435"/>
    </location>
</feature>
<dbReference type="EMBL" id="JAXAVW010000013">
    <property type="protein sequence ID" value="MDX8031952.1"/>
    <property type="molecule type" value="Genomic_DNA"/>
</dbReference>
<evidence type="ECO:0000313" key="5">
    <source>
        <dbReference type="Proteomes" id="UP001285521"/>
    </source>
</evidence>
<name>A0ABU4T1B5_9PSEU</name>
<feature type="compositionally biased region" description="Polar residues" evidence="1">
    <location>
        <begin position="265"/>
        <end position="275"/>
    </location>
</feature>
<keyword evidence="3" id="KW-0732">Signal</keyword>
<proteinExistence type="predicted"/>
<gene>
    <name evidence="4" type="ORF">SK803_17135</name>
</gene>
<feature type="region of interest" description="Disordered" evidence="1">
    <location>
        <begin position="153"/>
        <end position="291"/>
    </location>
</feature>
<organism evidence="4 5">
    <name type="scientific">Lentzea miocenica</name>
    <dbReference type="NCBI Taxonomy" id="3095431"/>
    <lineage>
        <taxon>Bacteria</taxon>
        <taxon>Bacillati</taxon>
        <taxon>Actinomycetota</taxon>
        <taxon>Actinomycetes</taxon>
        <taxon>Pseudonocardiales</taxon>
        <taxon>Pseudonocardiaceae</taxon>
        <taxon>Lentzea</taxon>
    </lineage>
</organism>
<dbReference type="RefSeq" id="WP_319967005.1">
    <property type="nucleotide sequence ID" value="NZ_JAXAVW010000013.1"/>
</dbReference>
<feature type="compositionally biased region" description="Low complexity" evidence="1">
    <location>
        <begin position="390"/>
        <end position="435"/>
    </location>
</feature>
<comment type="caution">
    <text evidence="4">The sequence shown here is derived from an EMBL/GenBank/DDBJ whole genome shotgun (WGS) entry which is preliminary data.</text>
</comment>
<evidence type="ECO:0000256" key="1">
    <source>
        <dbReference type="SAM" id="MobiDB-lite"/>
    </source>
</evidence>
<accession>A0ABU4T1B5</accession>
<keyword evidence="2" id="KW-0812">Transmembrane</keyword>
<keyword evidence="2" id="KW-0472">Membrane</keyword>
<keyword evidence="2" id="KW-1133">Transmembrane helix</keyword>
<evidence type="ECO:0008006" key="6">
    <source>
        <dbReference type="Google" id="ProtNLM"/>
    </source>
</evidence>
<feature type="transmembrane region" description="Helical" evidence="2">
    <location>
        <begin position="448"/>
        <end position="467"/>
    </location>
</feature>
<sequence length="472" mass="48510">MRKRHLLAGAAAALSLAGLAALVAVIPSQAEPPIATLGVLSVQPVSGLDITAPTYTTSAGCTTDSDGYNLFVYGPGGFVDGLIGTTPTDVGFSSSAPFPVLQGLSFKDIALDNSTAVVAGKYTIVVNCVDLFTQEVKGTFTRELFFTDATHYQATDPSSTTSTTTTTTTTEPTTTSSTTTTTQPTTTTTQPTTTTTEPTTTTTEPTTTTTTTTTTTQPTTSSTTTTTSSSTSTSSSTTTSSTTTTTQPTSSTTTTQPTTTTSSPGGSFTLTVSRQSGKDIEAPTYTTSTGCGDNASDNYNMFIFGPGVFQNGLIAATPSDVGFSKTSPIAVLQYLSFKDIAVDAAGTIQAGDYRVEVNCIESFAGTKHRTFTAGIRFTDATSWQVIGAPPTTSTTQPTTTTTTTGTTTQPTTSTTDTTTGAPTDTTTTTAGSGSQQIGLAVTGSPMRYAMILGALLVVIGCLVLIVVRRRRT</sequence>
<protein>
    <recommendedName>
        <fullName evidence="6">LPXTG-motif cell wall anchor domain-containing protein</fullName>
    </recommendedName>
</protein>
<dbReference type="Proteomes" id="UP001285521">
    <property type="component" value="Unassembled WGS sequence"/>
</dbReference>
<feature type="chain" id="PRO_5047376563" description="LPXTG-motif cell wall anchor domain-containing protein" evidence="3">
    <location>
        <begin position="31"/>
        <end position="472"/>
    </location>
</feature>
<evidence type="ECO:0000256" key="3">
    <source>
        <dbReference type="SAM" id="SignalP"/>
    </source>
</evidence>
<evidence type="ECO:0000313" key="4">
    <source>
        <dbReference type="EMBL" id="MDX8031952.1"/>
    </source>
</evidence>
<feature type="compositionally biased region" description="Low complexity" evidence="1">
    <location>
        <begin position="157"/>
        <end position="264"/>
    </location>
</feature>
<feature type="signal peptide" evidence="3">
    <location>
        <begin position="1"/>
        <end position="30"/>
    </location>
</feature>
<keyword evidence="5" id="KW-1185">Reference proteome</keyword>
<evidence type="ECO:0000256" key="2">
    <source>
        <dbReference type="SAM" id="Phobius"/>
    </source>
</evidence>